<organism evidence="1 2">
    <name type="scientific">Melastoma candidum</name>
    <dbReference type="NCBI Taxonomy" id="119954"/>
    <lineage>
        <taxon>Eukaryota</taxon>
        <taxon>Viridiplantae</taxon>
        <taxon>Streptophyta</taxon>
        <taxon>Embryophyta</taxon>
        <taxon>Tracheophyta</taxon>
        <taxon>Spermatophyta</taxon>
        <taxon>Magnoliopsida</taxon>
        <taxon>eudicotyledons</taxon>
        <taxon>Gunneridae</taxon>
        <taxon>Pentapetalae</taxon>
        <taxon>rosids</taxon>
        <taxon>malvids</taxon>
        <taxon>Myrtales</taxon>
        <taxon>Melastomataceae</taxon>
        <taxon>Melastomatoideae</taxon>
        <taxon>Melastomateae</taxon>
        <taxon>Melastoma</taxon>
    </lineage>
</organism>
<gene>
    <name evidence="1" type="ORF">MLD38_014968</name>
</gene>
<protein>
    <submittedName>
        <fullName evidence="1">Uncharacterized protein</fullName>
    </submittedName>
</protein>
<dbReference type="EMBL" id="CM042883">
    <property type="protein sequence ID" value="KAI4377319.1"/>
    <property type="molecule type" value="Genomic_DNA"/>
</dbReference>
<evidence type="ECO:0000313" key="2">
    <source>
        <dbReference type="Proteomes" id="UP001057402"/>
    </source>
</evidence>
<keyword evidence="2" id="KW-1185">Reference proteome</keyword>
<accession>A0ACB9REM3</accession>
<proteinExistence type="predicted"/>
<comment type="caution">
    <text evidence="1">The sequence shown here is derived from an EMBL/GenBank/DDBJ whole genome shotgun (WGS) entry which is preliminary data.</text>
</comment>
<evidence type="ECO:0000313" key="1">
    <source>
        <dbReference type="EMBL" id="KAI4377319.1"/>
    </source>
</evidence>
<sequence length="753" mass="85323">MGKHVGRKNKSGGGPSGEKARDSSLKVYDKDTAVFIAMSHELKEEGNRLFQKREYEGAMLMYEKAIKLLPRVHIDVSYLRSNMAACYMQMGLSEYPRAINECNLALEVTPKYSKALVKRARCYEALNRLDLALRDASTVLNVEPNNVVALEIADRVKDAISERGLSGNTAAIELPPDYVEPPASSLAKVVKEKKKKSKRSRIEVKKPLENFEKAAVDVNKVQEKEVGPKRELSQEEGENKKKPEDKVDVEEKIVSVAEAPKRNVKLIFGEDIRWAELPVSCSLLQVREVIRDRFPNSQAVLIKYRDPEGDLVTITSDEELRWAEAAADSHGSLRLYVVEVSPDQDPFMAKFLYKEDDIDSHTTQQKLFQQNQLTCIADWIIHFAQLFKNYVGLDSDEYLDLQELGMKLYSEAMEETVTSEEAQNIFGVAADKFQEMAVVALFNWGNVHMSRARKGVYLSEHASEHAILEKIQNVFVWALEEYKIAGRRYEEALKIKPDFFEAYLALGQQQFEQAKLMWYHAVSNRVDLGPSDEILYVYNSAEENMEKGMQIWEQAEGQWQRNLSKLESCKVHLEKLGLDGLFNDMTPDEASERIANMRSQIILLWGSMLYERSIVEFKSGLPAWNECLEIAVEKFKLAGASATDIAAMVKNHCSNKTSVEGVGFNLDEITQTRNEMHEAQKWQRGVPSREDSFALLCLMLSLCGRGSPGVVFWVSAFSRNMPLSHYSWEGVAVVYVRSLISVGVLVSYMLIPG</sequence>
<reference evidence="2" key="1">
    <citation type="journal article" date="2023" name="Front. Plant Sci.">
        <title>Chromosomal-level genome assembly of Melastoma candidum provides insights into trichome evolution.</title>
        <authorList>
            <person name="Zhong Y."/>
            <person name="Wu W."/>
            <person name="Sun C."/>
            <person name="Zou P."/>
            <person name="Liu Y."/>
            <person name="Dai S."/>
            <person name="Zhou R."/>
        </authorList>
    </citation>
    <scope>NUCLEOTIDE SEQUENCE [LARGE SCALE GENOMIC DNA]</scope>
</reference>
<name>A0ACB9REM3_9MYRT</name>
<dbReference type="Proteomes" id="UP001057402">
    <property type="component" value="Chromosome 4"/>
</dbReference>